<sequence>MNKFLALKIVLEQQSVTKAARILGYTQPAITRMLNSLETEFGFQLLIKNHNQILLTPAGKKIFLIINQLINDYQALEEQKREIQGESIVIKIATIPSISQQWLPKLLARFQQENPGVEFSIIQGDGTSIPNWIENGDADIGFVNGDIVAHGLTIQKQVLKLILPDNLAQEFDETKPVPLSALADYDYILLEEGLYSESMAEFEKSGVQPKMKLRLHDSFSTILMVEQGLGYTIMPMDAETEKLYQIKSFNTKPEISRTISLIQKNDGLLTNSAKNFINFVQKNADQL</sequence>
<keyword evidence="2" id="KW-0805">Transcription regulation</keyword>
<dbReference type="CDD" id="cd05466">
    <property type="entry name" value="PBP2_LTTR_substrate"/>
    <property type="match status" value="1"/>
</dbReference>
<dbReference type="AlphaFoldDB" id="A0A3F3GQS2"/>
<reference evidence="6 7" key="1">
    <citation type="journal article" date="2015" name="BMC Genomics">
        <title>Comparative genomics of Fructobacillus spp. and Leuconostoc spp. reveals niche-specific evolution of Fructobacillus spp.</title>
        <authorList>
            <person name="Endo A."/>
            <person name="Tanizawa Y."/>
            <person name="Tanaka N."/>
            <person name="Maeno S."/>
            <person name="Kumar H."/>
            <person name="Shiwa Y."/>
            <person name="Okada S."/>
            <person name="Yoshikawa H."/>
            <person name="Dicks L."/>
            <person name="Nakagawa J."/>
            <person name="Arita M."/>
        </authorList>
    </citation>
    <scope>NUCLEOTIDE SEQUENCE [LARGE SCALE GENOMIC DNA]</scope>
    <source>
        <strain evidence="6 7">DSM 15468</strain>
    </source>
</reference>
<dbReference type="GO" id="GO:0000976">
    <property type="term" value="F:transcription cis-regulatory region binding"/>
    <property type="evidence" value="ECO:0007669"/>
    <property type="project" value="TreeGrafter"/>
</dbReference>
<dbReference type="GO" id="GO:0003700">
    <property type="term" value="F:DNA-binding transcription factor activity"/>
    <property type="evidence" value="ECO:0007669"/>
    <property type="project" value="InterPro"/>
</dbReference>
<keyword evidence="7" id="KW-1185">Reference proteome</keyword>
<evidence type="ECO:0000313" key="7">
    <source>
        <dbReference type="Proteomes" id="UP000061227"/>
    </source>
</evidence>
<dbReference type="PANTHER" id="PTHR30126">
    <property type="entry name" value="HTH-TYPE TRANSCRIPTIONAL REGULATOR"/>
    <property type="match status" value="1"/>
</dbReference>
<dbReference type="OrthoDB" id="63123at2"/>
<organism evidence="6 7">
    <name type="scientific">Fructobacillus pseudoficulneus</name>
    <dbReference type="NCBI Taxonomy" id="220714"/>
    <lineage>
        <taxon>Bacteria</taxon>
        <taxon>Bacillati</taxon>
        <taxon>Bacillota</taxon>
        <taxon>Bacilli</taxon>
        <taxon>Lactobacillales</taxon>
        <taxon>Lactobacillaceae</taxon>
        <taxon>Fructobacillus</taxon>
    </lineage>
</organism>
<dbReference type="Pfam" id="PF03466">
    <property type="entry name" value="LysR_substrate"/>
    <property type="match status" value="1"/>
</dbReference>
<dbReference type="InterPro" id="IPR036388">
    <property type="entry name" value="WH-like_DNA-bd_sf"/>
</dbReference>
<evidence type="ECO:0000256" key="3">
    <source>
        <dbReference type="ARBA" id="ARBA00023125"/>
    </source>
</evidence>
<evidence type="ECO:0000256" key="4">
    <source>
        <dbReference type="ARBA" id="ARBA00023163"/>
    </source>
</evidence>
<dbReference type="PANTHER" id="PTHR30126:SF40">
    <property type="entry name" value="HTH-TYPE TRANSCRIPTIONAL REGULATOR GLTR"/>
    <property type="match status" value="1"/>
</dbReference>
<dbReference type="SUPFAM" id="SSF53850">
    <property type="entry name" value="Periplasmic binding protein-like II"/>
    <property type="match status" value="1"/>
</dbReference>
<dbReference type="PRINTS" id="PR00039">
    <property type="entry name" value="HTHLYSR"/>
</dbReference>
<keyword evidence="4" id="KW-0804">Transcription</keyword>
<dbReference type="EMBL" id="DF968063">
    <property type="protein sequence ID" value="GAP02134.1"/>
    <property type="molecule type" value="Genomic_DNA"/>
</dbReference>
<dbReference type="InterPro" id="IPR005119">
    <property type="entry name" value="LysR_subst-bd"/>
</dbReference>
<dbReference type="InterPro" id="IPR036390">
    <property type="entry name" value="WH_DNA-bd_sf"/>
</dbReference>
<dbReference type="RefSeq" id="WP_059375086.1">
    <property type="nucleotide sequence ID" value="NZ_DF968063.1"/>
</dbReference>
<dbReference type="STRING" id="220714.SAMN05660469_0084"/>
<gene>
    <name evidence="6" type="ORF">FPFC_010120</name>
</gene>
<dbReference type="Proteomes" id="UP000061227">
    <property type="component" value="Unassembled WGS sequence"/>
</dbReference>
<evidence type="ECO:0000313" key="6">
    <source>
        <dbReference type="EMBL" id="GAP02134.1"/>
    </source>
</evidence>
<evidence type="ECO:0000259" key="5">
    <source>
        <dbReference type="PROSITE" id="PS50931"/>
    </source>
</evidence>
<evidence type="ECO:0000256" key="2">
    <source>
        <dbReference type="ARBA" id="ARBA00023015"/>
    </source>
</evidence>
<proteinExistence type="inferred from homology"/>
<name>A0A3F3GQS2_9LACO</name>
<protein>
    <recommendedName>
        <fullName evidence="5">HTH lysR-type domain-containing protein</fullName>
    </recommendedName>
</protein>
<dbReference type="Pfam" id="PF00126">
    <property type="entry name" value="HTH_1"/>
    <property type="match status" value="1"/>
</dbReference>
<evidence type="ECO:0000256" key="1">
    <source>
        <dbReference type="ARBA" id="ARBA00009437"/>
    </source>
</evidence>
<dbReference type="Gene3D" id="3.40.190.290">
    <property type="match status" value="1"/>
</dbReference>
<keyword evidence="3" id="KW-0238">DNA-binding</keyword>
<feature type="domain" description="HTH lysR-type" evidence="5">
    <location>
        <begin position="1"/>
        <end position="56"/>
    </location>
</feature>
<comment type="similarity">
    <text evidence="1">Belongs to the LysR transcriptional regulatory family.</text>
</comment>
<dbReference type="InterPro" id="IPR000847">
    <property type="entry name" value="LysR_HTH_N"/>
</dbReference>
<accession>A0A3F3GQS2</accession>
<dbReference type="PROSITE" id="PS50931">
    <property type="entry name" value="HTH_LYSR"/>
    <property type="match status" value="1"/>
</dbReference>
<dbReference type="Gene3D" id="1.10.10.10">
    <property type="entry name" value="Winged helix-like DNA-binding domain superfamily/Winged helix DNA-binding domain"/>
    <property type="match status" value="1"/>
</dbReference>
<dbReference type="SUPFAM" id="SSF46785">
    <property type="entry name" value="Winged helix' DNA-binding domain"/>
    <property type="match status" value="1"/>
</dbReference>